<evidence type="ECO:0000313" key="1">
    <source>
        <dbReference type="EMBL" id="SDL20590.1"/>
    </source>
</evidence>
<gene>
    <name evidence="1" type="ORF">SAMN05216400_0055</name>
</gene>
<dbReference type="PANTHER" id="PTHR43434:SF3">
    <property type="entry name" value="GMP_IMP NUCLEOTIDASE YRFG"/>
    <property type="match status" value="1"/>
</dbReference>
<sequence length="226" mass="26449">MGMTKEVMLLLSPKNKNIIFLDLDGVIFDSYDLWDDVVKELLAMANVDYTDEIKKHLWRLNMPEAELYLAECFTSQNLVFQENLLKSLLVDAYRQVSLMLKAYEMLSDLHHQGFLIYAVTSNYHDLAQIGLKSSGVLKYFFKIISCIEIGFPDKTEDFYHCLLEKENLQDKKIYYLEDSLRNLKEAKKCDINGVFLSNQDNPQDSFEHDFKTIQTLDEFIEIVKEK</sequence>
<dbReference type="GO" id="GO:0008967">
    <property type="term" value="F:phosphoglycolate phosphatase activity"/>
    <property type="evidence" value="ECO:0007669"/>
    <property type="project" value="TreeGrafter"/>
</dbReference>
<dbReference type="EMBL" id="FNGX01000001">
    <property type="protein sequence ID" value="SDL20590.1"/>
    <property type="molecule type" value="Genomic_DNA"/>
</dbReference>
<dbReference type="RefSeq" id="WP_234794813.1">
    <property type="nucleotide sequence ID" value="NZ_FNGX01000001.1"/>
</dbReference>
<dbReference type="SFLD" id="SFLDG01129">
    <property type="entry name" value="C1.5:_HAD__Beta-PGM__Phosphata"/>
    <property type="match status" value="1"/>
</dbReference>
<organism evidence="1 2">
    <name type="scientific">Streptococcus equinus</name>
    <name type="common">Streptococcus bovis</name>
    <dbReference type="NCBI Taxonomy" id="1335"/>
    <lineage>
        <taxon>Bacteria</taxon>
        <taxon>Bacillati</taxon>
        <taxon>Bacillota</taxon>
        <taxon>Bacilli</taxon>
        <taxon>Lactobacillales</taxon>
        <taxon>Streptococcaceae</taxon>
        <taxon>Streptococcus</taxon>
    </lineage>
</organism>
<dbReference type="GO" id="GO:0005829">
    <property type="term" value="C:cytosol"/>
    <property type="evidence" value="ECO:0007669"/>
    <property type="project" value="TreeGrafter"/>
</dbReference>
<dbReference type="SFLD" id="SFLDS00003">
    <property type="entry name" value="Haloacid_Dehalogenase"/>
    <property type="match status" value="1"/>
</dbReference>
<dbReference type="Gene3D" id="3.40.50.1000">
    <property type="entry name" value="HAD superfamily/HAD-like"/>
    <property type="match status" value="1"/>
</dbReference>
<dbReference type="Pfam" id="PF13419">
    <property type="entry name" value="HAD_2"/>
    <property type="match status" value="1"/>
</dbReference>
<evidence type="ECO:0000313" key="2">
    <source>
        <dbReference type="Proteomes" id="UP000183162"/>
    </source>
</evidence>
<dbReference type="InterPro" id="IPR036412">
    <property type="entry name" value="HAD-like_sf"/>
</dbReference>
<dbReference type="PANTHER" id="PTHR43434">
    <property type="entry name" value="PHOSPHOGLYCOLATE PHOSPHATASE"/>
    <property type="match status" value="1"/>
</dbReference>
<reference evidence="1 2" key="1">
    <citation type="submission" date="2016-10" db="EMBL/GenBank/DDBJ databases">
        <authorList>
            <person name="de Groot N.N."/>
        </authorList>
    </citation>
    <scope>NUCLEOTIDE SEQUENCE [LARGE SCALE GENOMIC DNA]</scope>
    <source>
        <strain evidence="1 2">Sb09</strain>
    </source>
</reference>
<dbReference type="SUPFAM" id="SSF56784">
    <property type="entry name" value="HAD-like"/>
    <property type="match status" value="1"/>
</dbReference>
<dbReference type="GO" id="GO:0006281">
    <property type="term" value="P:DNA repair"/>
    <property type="evidence" value="ECO:0007669"/>
    <property type="project" value="TreeGrafter"/>
</dbReference>
<accession>A0A1G9I5Q9</accession>
<name>A0A1G9I5Q9_STREI</name>
<dbReference type="InterPro" id="IPR050155">
    <property type="entry name" value="HAD-like_hydrolase_sf"/>
</dbReference>
<proteinExistence type="predicted"/>
<dbReference type="Proteomes" id="UP000183162">
    <property type="component" value="Unassembled WGS sequence"/>
</dbReference>
<dbReference type="InterPro" id="IPR041492">
    <property type="entry name" value="HAD_2"/>
</dbReference>
<dbReference type="InterPro" id="IPR023214">
    <property type="entry name" value="HAD_sf"/>
</dbReference>
<dbReference type="AlphaFoldDB" id="A0A1G9I5Q9"/>
<protein>
    <submittedName>
        <fullName evidence="1">Haloacid dehalogenase superfamily, subfamily IA, variant 3 with third motif having DD or ED</fullName>
    </submittedName>
</protein>